<dbReference type="Proteomes" id="UP001168821">
    <property type="component" value="Unassembled WGS sequence"/>
</dbReference>
<name>A0AA38J6Z3_9CUCU</name>
<evidence type="ECO:0000313" key="3">
    <source>
        <dbReference type="Proteomes" id="UP001168821"/>
    </source>
</evidence>
<protein>
    <submittedName>
        <fullName evidence="2">Uncharacterized protein</fullName>
    </submittedName>
</protein>
<dbReference type="EMBL" id="JALNTZ010000001">
    <property type="protein sequence ID" value="KAJ3666716.1"/>
    <property type="molecule type" value="Genomic_DNA"/>
</dbReference>
<keyword evidence="1" id="KW-0732">Signal</keyword>
<evidence type="ECO:0000256" key="1">
    <source>
        <dbReference type="SAM" id="SignalP"/>
    </source>
</evidence>
<proteinExistence type="predicted"/>
<keyword evidence="3" id="KW-1185">Reference proteome</keyword>
<organism evidence="2 3">
    <name type="scientific">Zophobas morio</name>
    <dbReference type="NCBI Taxonomy" id="2755281"/>
    <lineage>
        <taxon>Eukaryota</taxon>
        <taxon>Metazoa</taxon>
        <taxon>Ecdysozoa</taxon>
        <taxon>Arthropoda</taxon>
        <taxon>Hexapoda</taxon>
        <taxon>Insecta</taxon>
        <taxon>Pterygota</taxon>
        <taxon>Neoptera</taxon>
        <taxon>Endopterygota</taxon>
        <taxon>Coleoptera</taxon>
        <taxon>Polyphaga</taxon>
        <taxon>Cucujiformia</taxon>
        <taxon>Tenebrionidae</taxon>
        <taxon>Zophobas</taxon>
    </lineage>
</organism>
<sequence>MDKSLILLSLLMTGYHLVEAGLIFSGISRGARIGAGIGAGVGARIGIGIAGGLRPESNQVTSAPWLPQIIEQNIPDEEISGIISTLGSLVTSSIGVSLVTELVENIGK</sequence>
<accession>A0AA38J6Z3</accession>
<feature type="chain" id="PRO_5041298169" evidence="1">
    <location>
        <begin position="21"/>
        <end position="108"/>
    </location>
</feature>
<dbReference type="AlphaFoldDB" id="A0AA38J6Z3"/>
<gene>
    <name evidence="2" type="ORF">Zmor_002149</name>
</gene>
<reference evidence="2" key="1">
    <citation type="journal article" date="2023" name="G3 (Bethesda)">
        <title>Whole genome assemblies of Zophobas morio and Tenebrio molitor.</title>
        <authorList>
            <person name="Kaur S."/>
            <person name="Stinson S.A."/>
            <person name="diCenzo G.C."/>
        </authorList>
    </citation>
    <scope>NUCLEOTIDE SEQUENCE</scope>
    <source>
        <strain evidence="2">QUZm001</strain>
    </source>
</reference>
<comment type="caution">
    <text evidence="2">The sequence shown here is derived from an EMBL/GenBank/DDBJ whole genome shotgun (WGS) entry which is preliminary data.</text>
</comment>
<evidence type="ECO:0000313" key="2">
    <source>
        <dbReference type="EMBL" id="KAJ3666716.1"/>
    </source>
</evidence>
<feature type="signal peptide" evidence="1">
    <location>
        <begin position="1"/>
        <end position="20"/>
    </location>
</feature>